<evidence type="ECO:0000313" key="2">
    <source>
        <dbReference type="EMBL" id="JAP54172.1"/>
    </source>
</evidence>
<dbReference type="PRINTS" id="PR00633">
    <property type="entry name" value="RCCNDNSATION"/>
</dbReference>
<protein>
    <submittedName>
        <fullName evidence="2">RCC1 domain-containing protein 1</fullName>
    </submittedName>
</protein>
<dbReference type="EMBL" id="GEEE01001873">
    <property type="protein sequence ID" value="JAP61352.1"/>
    <property type="molecule type" value="Transcribed_RNA"/>
</dbReference>
<dbReference type="InterPro" id="IPR000408">
    <property type="entry name" value="Reg_chr_condens"/>
</dbReference>
<dbReference type="PANTHER" id="PTHR46849">
    <property type="entry name" value="RCC1 DOMAIN-CONTAINING PROTEIN 1"/>
    <property type="match status" value="1"/>
</dbReference>
<dbReference type="PROSITE" id="PS00626">
    <property type="entry name" value="RCC1_2"/>
    <property type="match status" value="1"/>
</dbReference>
<organism evidence="3">
    <name type="scientific">Schistocephalus solidus</name>
    <name type="common">Tapeworm</name>
    <dbReference type="NCBI Taxonomy" id="70667"/>
    <lineage>
        <taxon>Eukaryota</taxon>
        <taxon>Metazoa</taxon>
        <taxon>Spiralia</taxon>
        <taxon>Lophotrochozoa</taxon>
        <taxon>Platyhelminthes</taxon>
        <taxon>Cestoda</taxon>
        <taxon>Eucestoda</taxon>
        <taxon>Diphyllobothriidea</taxon>
        <taxon>Diphyllobothriidae</taxon>
        <taxon>Schistocephalus</taxon>
    </lineage>
</organism>
<evidence type="ECO:0000313" key="3">
    <source>
        <dbReference type="EMBL" id="JAP61352.1"/>
    </source>
</evidence>
<dbReference type="SUPFAM" id="SSF50985">
    <property type="entry name" value="RCC1/BLIP-II"/>
    <property type="match status" value="1"/>
</dbReference>
<sequence>MWTFGYIRRPKTPSNDKQLRHSDWHASVFSGVGNVEIVCGSRVDSLDLDLRCVASNSKSIFLANHSGRVYLYNKTSGTLEKLPLPIVKSLAANDEDLICVTDDNFVFSAPVSTLEKGKKAQLSFPLSVKVKAVACGAGFALFLTPSGVLFSKGIGSRGQLGHGDLESRDTPEIISALQPVPVVSVACGFWHCACLTDVGDVYTWGSNEYGQLGLPSLNLEKSRSGNDPTFFSDSSVNVCAIPSPVDFPNDANVTEIACGSRHTACLTEAGELFTFGWNGAGQLGFKPQFSIPEETAGQYAHVLASDKPHRVDLDLGGQWADMKMTCGQWSTFVYRQAPF</sequence>
<dbReference type="PANTHER" id="PTHR46849:SF1">
    <property type="entry name" value="RCC1 DOMAIN-CONTAINING PROTEIN 1"/>
    <property type="match status" value="1"/>
</dbReference>
<dbReference type="Gene3D" id="2.130.10.30">
    <property type="entry name" value="Regulator of chromosome condensation 1/beta-lactamase-inhibitor protein II"/>
    <property type="match status" value="1"/>
</dbReference>
<dbReference type="Pfam" id="PF00415">
    <property type="entry name" value="RCC1"/>
    <property type="match status" value="2"/>
</dbReference>
<dbReference type="InterPro" id="IPR052830">
    <property type="entry name" value="RCC1_domain-containing"/>
</dbReference>
<feature type="repeat" description="RCC1" evidence="1">
    <location>
        <begin position="147"/>
        <end position="198"/>
    </location>
</feature>
<dbReference type="AlphaFoldDB" id="A0A0V0J654"/>
<name>A0A0V0J654_SCHSO</name>
<accession>A0A0V0J654</accession>
<proteinExistence type="predicted"/>
<evidence type="ECO:0000256" key="1">
    <source>
        <dbReference type="PROSITE-ProRule" id="PRU00235"/>
    </source>
</evidence>
<gene>
    <name evidence="2" type="primary">RCCD1</name>
    <name evidence="3" type="ORF">TR127361</name>
</gene>
<reference evidence="3" key="1">
    <citation type="submission" date="2016-01" db="EMBL/GenBank/DDBJ databases">
        <title>Reference transcriptome for the parasite Schistocephalus solidus: insights into the molecular evolution of parasitism.</title>
        <authorList>
            <person name="Hebert F.O."/>
            <person name="Grambauer S."/>
            <person name="Barber I."/>
            <person name="Landry C.R."/>
            <person name="Aubin-Horth N."/>
        </authorList>
    </citation>
    <scope>NUCLEOTIDE SEQUENCE</scope>
</reference>
<feature type="repeat" description="RCC1" evidence="1">
    <location>
        <begin position="199"/>
        <end position="269"/>
    </location>
</feature>
<dbReference type="InterPro" id="IPR009091">
    <property type="entry name" value="RCC1/BLIP-II"/>
</dbReference>
<dbReference type="PROSITE" id="PS50012">
    <property type="entry name" value="RCC1_3"/>
    <property type="match status" value="2"/>
</dbReference>
<dbReference type="EMBL" id="GEEE01009053">
    <property type="protein sequence ID" value="JAP54172.1"/>
    <property type="molecule type" value="Transcribed_RNA"/>
</dbReference>